<keyword evidence="6" id="KW-0812">Transmembrane</keyword>
<proteinExistence type="predicted"/>
<evidence type="ECO:0000256" key="3">
    <source>
        <dbReference type="ARBA" id="ARBA00023125"/>
    </source>
</evidence>
<evidence type="ECO:0000256" key="6">
    <source>
        <dbReference type="SAM" id="Phobius"/>
    </source>
</evidence>
<dbReference type="InterPro" id="IPR015300">
    <property type="entry name" value="DNA-bd_pseudobarrel_sf"/>
</dbReference>
<evidence type="ECO:0000256" key="5">
    <source>
        <dbReference type="ARBA" id="ARBA00023242"/>
    </source>
</evidence>
<dbReference type="InterPro" id="IPR003340">
    <property type="entry name" value="B3_DNA-bd"/>
</dbReference>
<comment type="subcellular location">
    <subcellularLocation>
        <location evidence="1">Nucleus</location>
    </subcellularLocation>
</comment>
<protein>
    <recommendedName>
        <fullName evidence="7">TF-B3 domain-containing protein</fullName>
    </recommendedName>
</protein>
<keyword evidence="9" id="KW-1185">Reference proteome</keyword>
<evidence type="ECO:0000256" key="4">
    <source>
        <dbReference type="ARBA" id="ARBA00023163"/>
    </source>
</evidence>
<feature type="non-terminal residue" evidence="8">
    <location>
        <position position="94"/>
    </location>
</feature>
<dbReference type="OrthoDB" id="635132at2759"/>
<dbReference type="Proteomes" id="UP001055439">
    <property type="component" value="Chromosome 9"/>
</dbReference>
<dbReference type="PROSITE" id="PS50863">
    <property type="entry name" value="B3"/>
    <property type="match status" value="1"/>
</dbReference>
<evidence type="ECO:0000313" key="9">
    <source>
        <dbReference type="Proteomes" id="UP001055439"/>
    </source>
</evidence>
<accession>A0A9E7LDD3</accession>
<sequence>MVGVKKKNRPFRDCTGQCSLGKSPLFILIVFLVPPSLLSLRSCLFILPRNIVTLRDPFDRLWPVMYHESIEFIGFANGWKDFTIANNIQQGNLC</sequence>
<keyword evidence="4" id="KW-0804">Transcription</keyword>
<dbReference type="GO" id="GO:0005634">
    <property type="term" value="C:nucleus"/>
    <property type="evidence" value="ECO:0007669"/>
    <property type="project" value="UniProtKB-SubCell"/>
</dbReference>
<name>A0A9E7LDD3_9LILI</name>
<reference evidence="8" key="1">
    <citation type="submission" date="2022-05" db="EMBL/GenBank/DDBJ databases">
        <title>The Musa troglodytarum L. genome provides insights into the mechanism of non-climacteric behaviour and enrichment of carotenoids.</title>
        <authorList>
            <person name="Wang J."/>
        </authorList>
    </citation>
    <scope>NUCLEOTIDE SEQUENCE</scope>
    <source>
        <tissue evidence="8">Leaf</tissue>
    </source>
</reference>
<dbReference type="Gene3D" id="2.40.330.10">
    <property type="entry name" value="DNA-binding pseudobarrel domain"/>
    <property type="match status" value="1"/>
</dbReference>
<organism evidence="8 9">
    <name type="scientific">Musa troglodytarum</name>
    <name type="common">fe'i banana</name>
    <dbReference type="NCBI Taxonomy" id="320322"/>
    <lineage>
        <taxon>Eukaryota</taxon>
        <taxon>Viridiplantae</taxon>
        <taxon>Streptophyta</taxon>
        <taxon>Embryophyta</taxon>
        <taxon>Tracheophyta</taxon>
        <taxon>Spermatophyta</taxon>
        <taxon>Magnoliopsida</taxon>
        <taxon>Liliopsida</taxon>
        <taxon>Zingiberales</taxon>
        <taxon>Musaceae</taxon>
        <taxon>Musa</taxon>
    </lineage>
</organism>
<keyword evidence="3" id="KW-0238">DNA-binding</keyword>
<gene>
    <name evidence="8" type="ORF">MUK42_33591</name>
</gene>
<dbReference type="AlphaFoldDB" id="A0A9E7LDD3"/>
<dbReference type="SUPFAM" id="SSF101936">
    <property type="entry name" value="DNA-binding pseudobarrel domain"/>
    <property type="match status" value="1"/>
</dbReference>
<evidence type="ECO:0000313" key="8">
    <source>
        <dbReference type="EMBL" id="URE49401.1"/>
    </source>
</evidence>
<keyword evidence="6" id="KW-0472">Membrane</keyword>
<dbReference type="GO" id="GO:0003677">
    <property type="term" value="F:DNA binding"/>
    <property type="evidence" value="ECO:0007669"/>
    <property type="project" value="UniProtKB-KW"/>
</dbReference>
<evidence type="ECO:0000259" key="7">
    <source>
        <dbReference type="PROSITE" id="PS50863"/>
    </source>
</evidence>
<keyword evidence="2" id="KW-0805">Transcription regulation</keyword>
<evidence type="ECO:0000256" key="2">
    <source>
        <dbReference type="ARBA" id="ARBA00023015"/>
    </source>
</evidence>
<keyword evidence="6" id="KW-1133">Transmembrane helix</keyword>
<feature type="domain" description="TF-B3" evidence="7">
    <location>
        <begin position="52"/>
        <end position="94"/>
    </location>
</feature>
<dbReference type="EMBL" id="CP097511">
    <property type="protein sequence ID" value="URE49401.1"/>
    <property type="molecule type" value="Genomic_DNA"/>
</dbReference>
<evidence type="ECO:0000256" key="1">
    <source>
        <dbReference type="ARBA" id="ARBA00004123"/>
    </source>
</evidence>
<keyword evidence="5" id="KW-0539">Nucleus</keyword>
<feature type="transmembrane region" description="Helical" evidence="6">
    <location>
        <begin position="25"/>
        <end position="47"/>
    </location>
</feature>